<sequence length="348" mass="40846">MAQQSEDYSGSKLEKQINEFFEKKNILEIPFDCFDENKVETISTELPSNSYKAFSEKYNKTMILNKIVFSQKYTFKDFITNLKQHQEVELHYNILKILGATRQRPKEIMLVLEYADSGTLCQYLEQNSSSISWKEKLRLAKQLTSAVKFLHENNIIHMNLHSENIFVHKDDIKLNEFGTSRYQIYFSNIYKFIQYIDPQYLQSIETYKLNKSSDIYSIGILLWQISSGVIPFESESPYGYDLLNAIIHGKRENEIPGTPKGYVKIYEECWQYNSYKRPSIQRVFEDLSAPDSSNDIIMENRDFQMPDDKLEMGNLSVANLLQHYTELYNEKTKELELISSVIATFQKT</sequence>
<proteinExistence type="predicted"/>
<evidence type="ECO:0000313" key="1">
    <source>
        <dbReference type="EMBL" id="CAG8514837.1"/>
    </source>
</evidence>
<name>A0ACA9L9N5_9GLOM</name>
<keyword evidence="2" id="KW-1185">Reference proteome</keyword>
<dbReference type="Proteomes" id="UP000789366">
    <property type="component" value="Unassembled WGS sequence"/>
</dbReference>
<gene>
    <name evidence="1" type="ORF">SPELUC_LOCUS3647</name>
</gene>
<dbReference type="EMBL" id="CAJVPW010002884">
    <property type="protein sequence ID" value="CAG8514837.1"/>
    <property type="molecule type" value="Genomic_DNA"/>
</dbReference>
<comment type="caution">
    <text evidence="1">The sequence shown here is derived from an EMBL/GenBank/DDBJ whole genome shotgun (WGS) entry which is preliminary data.</text>
</comment>
<protein>
    <submittedName>
        <fullName evidence="1">16851_t:CDS:1</fullName>
    </submittedName>
</protein>
<organism evidence="1 2">
    <name type="scientific">Cetraspora pellucida</name>
    <dbReference type="NCBI Taxonomy" id="1433469"/>
    <lineage>
        <taxon>Eukaryota</taxon>
        <taxon>Fungi</taxon>
        <taxon>Fungi incertae sedis</taxon>
        <taxon>Mucoromycota</taxon>
        <taxon>Glomeromycotina</taxon>
        <taxon>Glomeromycetes</taxon>
        <taxon>Diversisporales</taxon>
        <taxon>Gigasporaceae</taxon>
        <taxon>Cetraspora</taxon>
    </lineage>
</organism>
<evidence type="ECO:0000313" key="2">
    <source>
        <dbReference type="Proteomes" id="UP000789366"/>
    </source>
</evidence>
<reference evidence="1" key="1">
    <citation type="submission" date="2021-06" db="EMBL/GenBank/DDBJ databases">
        <authorList>
            <person name="Kallberg Y."/>
            <person name="Tangrot J."/>
            <person name="Rosling A."/>
        </authorList>
    </citation>
    <scope>NUCLEOTIDE SEQUENCE</scope>
    <source>
        <strain evidence="1">28 12/20/2015</strain>
    </source>
</reference>
<feature type="non-terminal residue" evidence="1">
    <location>
        <position position="348"/>
    </location>
</feature>
<accession>A0ACA9L9N5</accession>